<dbReference type="InterPro" id="IPR028133">
    <property type="entry name" value="Dynamitin"/>
</dbReference>
<evidence type="ECO:0000313" key="5">
    <source>
        <dbReference type="Proteomes" id="UP001211065"/>
    </source>
</evidence>
<keyword evidence="2" id="KW-0963">Cytoplasm</keyword>
<feature type="coiled-coil region" evidence="3">
    <location>
        <begin position="149"/>
        <end position="176"/>
    </location>
</feature>
<gene>
    <name evidence="4" type="ORF">HK099_001336</name>
</gene>
<protein>
    <recommendedName>
        <fullName evidence="6">Dynactin subunit 2</fullName>
    </recommendedName>
</protein>
<dbReference type="AlphaFoldDB" id="A0AAD5TU15"/>
<organism evidence="4 5">
    <name type="scientific">Clydaea vesicula</name>
    <dbReference type="NCBI Taxonomy" id="447962"/>
    <lineage>
        <taxon>Eukaryota</taxon>
        <taxon>Fungi</taxon>
        <taxon>Fungi incertae sedis</taxon>
        <taxon>Chytridiomycota</taxon>
        <taxon>Chytridiomycota incertae sedis</taxon>
        <taxon>Chytridiomycetes</taxon>
        <taxon>Lobulomycetales</taxon>
        <taxon>Lobulomycetaceae</taxon>
        <taxon>Clydaea</taxon>
    </lineage>
</organism>
<keyword evidence="3" id="KW-0175">Coiled coil</keyword>
<evidence type="ECO:0000313" key="4">
    <source>
        <dbReference type="EMBL" id="KAJ3203882.1"/>
    </source>
</evidence>
<comment type="subcellular location">
    <subcellularLocation>
        <location evidence="1">Cytoplasm</location>
    </subcellularLocation>
</comment>
<evidence type="ECO:0000256" key="3">
    <source>
        <dbReference type="SAM" id="Coils"/>
    </source>
</evidence>
<evidence type="ECO:0000256" key="2">
    <source>
        <dbReference type="ARBA" id="ARBA00022490"/>
    </source>
</evidence>
<dbReference type="GO" id="GO:0005737">
    <property type="term" value="C:cytoplasm"/>
    <property type="evidence" value="ECO:0007669"/>
    <property type="project" value="UniProtKB-SubCell"/>
</dbReference>
<reference evidence="4" key="1">
    <citation type="submission" date="2020-05" db="EMBL/GenBank/DDBJ databases">
        <title>Phylogenomic resolution of chytrid fungi.</title>
        <authorList>
            <person name="Stajich J.E."/>
            <person name="Amses K."/>
            <person name="Simmons R."/>
            <person name="Seto K."/>
            <person name="Myers J."/>
            <person name="Bonds A."/>
            <person name="Quandt C.A."/>
            <person name="Barry K."/>
            <person name="Liu P."/>
            <person name="Grigoriev I."/>
            <person name="Longcore J.E."/>
            <person name="James T.Y."/>
        </authorList>
    </citation>
    <scope>NUCLEOTIDE SEQUENCE</scope>
    <source>
        <strain evidence="4">JEL0476</strain>
    </source>
</reference>
<dbReference type="PANTHER" id="PTHR15346">
    <property type="entry name" value="DYNACTIN SUBUNIT"/>
    <property type="match status" value="1"/>
</dbReference>
<name>A0AAD5TU15_9FUNG</name>
<dbReference type="GO" id="GO:0007017">
    <property type="term" value="P:microtubule-based process"/>
    <property type="evidence" value="ECO:0007669"/>
    <property type="project" value="InterPro"/>
</dbReference>
<proteinExistence type="predicted"/>
<dbReference type="Proteomes" id="UP001211065">
    <property type="component" value="Unassembled WGS sequence"/>
</dbReference>
<sequence length="533" mass="60293">QMSLGHNTNTTTAVSGPLVLDLDEGKDVFETSDTDINQKSNNKYYFDSDEEDDDDSLSDISDINTKIGNNYNQDVTENAEIIKTNLDLTTAQSKFSNSNIDASKADFSDTLKNKKNKNRFYQAKRLPDREEYAILTKNDQTEETSVQKLRRLIFEVQELEEEIKEKEKLNLLKTKNNVDGVEDIPTENIEVHPVTEGDKDLKDFTFKKFLNQVNSLDSELTKISKSIGFNPSLPFEDVELNLKSGGGTLTNNLEAGKSLIHKINNLKNLNMNTTVAENNNVKVDESSKNAVTYELYYTPETAKLISLSKISDLEKRLTNLERLIGTHFLQQIDSSEDSVANLLQTSGSLLGAIDKLDHHLSLLTNPRTLDQVVKKVKGLISEMEQLADLRKKQQFDFNMLEQTNGLKKEKDENSLASIKTREINLEEEKRIDYLFQMLDRLDQVGSVVPQLLGRLHALKSLHTEAALFSESLKLIETEQQKVAENFSNLEDGVQKLTINISENEGKILKNVDILDKRISDLVNRVEKLSSNTL</sequence>
<keyword evidence="5" id="KW-1185">Reference proteome</keyword>
<evidence type="ECO:0000256" key="1">
    <source>
        <dbReference type="ARBA" id="ARBA00004496"/>
    </source>
</evidence>
<accession>A0AAD5TU15</accession>
<dbReference type="EMBL" id="JADGJW010001367">
    <property type="protein sequence ID" value="KAJ3203882.1"/>
    <property type="molecule type" value="Genomic_DNA"/>
</dbReference>
<feature type="non-terminal residue" evidence="4">
    <location>
        <position position="533"/>
    </location>
</feature>
<comment type="caution">
    <text evidence="4">The sequence shown here is derived from an EMBL/GenBank/DDBJ whole genome shotgun (WGS) entry which is preliminary data.</text>
</comment>
<evidence type="ECO:0008006" key="6">
    <source>
        <dbReference type="Google" id="ProtNLM"/>
    </source>
</evidence>
<dbReference type="Pfam" id="PF04912">
    <property type="entry name" value="Dynamitin"/>
    <property type="match status" value="1"/>
</dbReference>
<dbReference type="GO" id="GO:0005869">
    <property type="term" value="C:dynactin complex"/>
    <property type="evidence" value="ECO:0007669"/>
    <property type="project" value="InterPro"/>
</dbReference>